<dbReference type="PROSITE" id="PS50157">
    <property type="entry name" value="ZINC_FINGER_C2H2_2"/>
    <property type="match status" value="5"/>
</dbReference>
<dbReference type="GO" id="GO:0008270">
    <property type="term" value="F:zinc ion binding"/>
    <property type="evidence" value="ECO:0007669"/>
    <property type="project" value="UniProtKB-UniRule"/>
</dbReference>
<sequence>MEISIKWSMCRTCRKKGSQSTLQSLFQSDAHKLLISYAGTAVEPHDGLPDQICTDCLERLEEVDRFLSECKQSDKHLRSLVRQTLSSAAAFQTLEDKDTSGQKKRTRKQNISWRLIDENPIIFKTEENSLETAKQEEFLPVNKSPSDFVFVLNVNPENEKNTHEEDYTICDLDLDRETTGHNDSETYSQESSAATDSVQETSEDYEKLEPTVEYEIDLGVACVPDKYRCKICSNTYPSASQLNAHMQMHCKEKGHECEVCQKTFRAACNLKTHMRTHTGEKPYKCSYCSRQFADSSTHRKHQRLHTNERPYACNICGKTFSLSTSRKAHYVLHTSEKPHKCLICKKDFRLKHQLAAHEKSHAHLLVAKEYSDVVE</sequence>
<dbReference type="SMART" id="SM00355">
    <property type="entry name" value="ZnF_C2H2"/>
    <property type="match status" value="5"/>
</dbReference>
<feature type="domain" description="C2H2-type" evidence="10">
    <location>
        <begin position="255"/>
        <end position="282"/>
    </location>
</feature>
<dbReference type="OMA" id="AHACLKC"/>
<keyword evidence="13" id="KW-1185">Reference proteome</keyword>
<dbReference type="InterPro" id="IPR013087">
    <property type="entry name" value="Znf_C2H2_type"/>
</dbReference>
<comment type="subcellular location">
    <subcellularLocation>
        <location evidence="1">Nucleus</location>
    </subcellularLocation>
</comment>
<dbReference type="KEGG" id="der:6554012"/>
<evidence type="ECO:0000256" key="9">
    <source>
        <dbReference type="SAM" id="MobiDB-lite"/>
    </source>
</evidence>
<dbReference type="GO" id="GO:0000981">
    <property type="term" value="F:DNA-binding transcription factor activity, RNA polymerase II-specific"/>
    <property type="evidence" value="ECO:0007669"/>
    <property type="project" value="TreeGrafter"/>
</dbReference>
<evidence type="ECO:0000313" key="12">
    <source>
        <dbReference type="EMBL" id="EDV49500.1"/>
    </source>
</evidence>
<dbReference type="HOGENOM" id="CLU_002678_94_3_1"/>
<feature type="compositionally biased region" description="Polar residues" evidence="9">
    <location>
        <begin position="185"/>
        <end position="200"/>
    </location>
</feature>
<keyword evidence="2 8" id="KW-0479">Metal-binding</keyword>
<evidence type="ECO:0000256" key="3">
    <source>
        <dbReference type="ARBA" id="ARBA00022737"/>
    </source>
</evidence>
<feature type="binding site" evidence="8">
    <location>
        <position position="56"/>
    </location>
    <ligand>
        <name>Zn(2+)</name>
        <dbReference type="ChEBI" id="CHEBI:29105"/>
    </ligand>
</feature>
<dbReference type="FunFam" id="3.30.160.60:FF:002343">
    <property type="entry name" value="Zinc finger protein 33A"/>
    <property type="match status" value="1"/>
</dbReference>
<dbReference type="PROSITE" id="PS51915">
    <property type="entry name" value="ZAD"/>
    <property type="match status" value="1"/>
</dbReference>
<keyword evidence="3" id="KW-0677">Repeat</keyword>
<dbReference type="Proteomes" id="UP000008711">
    <property type="component" value="Unassembled WGS sequence"/>
</dbReference>
<protein>
    <submittedName>
        <fullName evidence="12">GG17210</fullName>
    </submittedName>
</protein>
<dbReference type="eggNOG" id="KOG1721">
    <property type="taxonomic scope" value="Eukaryota"/>
</dbReference>
<dbReference type="FunFam" id="3.30.160.60:FF:000065">
    <property type="entry name" value="B-cell CLL/lymphoma 6, member B"/>
    <property type="match status" value="1"/>
</dbReference>
<evidence type="ECO:0000256" key="6">
    <source>
        <dbReference type="ARBA" id="ARBA00023242"/>
    </source>
</evidence>
<name>B3P4I5_DROER</name>
<dbReference type="AlphaFoldDB" id="B3P4I5"/>
<reference evidence="12 13" key="2">
    <citation type="journal article" date="2008" name="Bioinformatics">
        <title>Assembly reconciliation.</title>
        <authorList>
            <person name="Zimin A.V."/>
            <person name="Smith D.R."/>
            <person name="Sutton G."/>
            <person name="Yorke J.A."/>
        </authorList>
    </citation>
    <scope>NUCLEOTIDE SEQUENCE [LARGE SCALE GENOMIC DNA]</scope>
    <source>
        <strain evidence="12 13">TSC#14021-0224.01</strain>
    </source>
</reference>
<dbReference type="SUPFAM" id="SSF57716">
    <property type="entry name" value="Glucocorticoid receptor-like (DNA-binding domain)"/>
    <property type="match status" value="1"/>
</dbReference>
<feature type="domain" description="C2H2-type" evidence="10">
    <location>
        <begin position="311"/>
        <end position="338"/>
    </location>
</feature>
<dbReference type="SMART" id="SM00868">
    <property type="entry name" value="zf-AD"/>
    <property type="match status" value="1"/>
</dbReference>
<dbReference type="Pfam" id="PF00096">
    <property type="entry name" value="zf-C2H2"/>
    <property type="match status" value="3"/>
</dbReference>
<feature type="binding site" evidence="8">
    <location>
        <position position="53"/>
    </location>
    <ligand>
        <name>Zn(2+)</name>
        <dbReference type="ChEBI" id="CHEBI:29105"/>
    </ligand>
</feature>
<feature type="binding site" evidence="8">
    <location>
        <position position="10"/>
    </location>
    <ligand>
        <name>Zn(2+)</name>
        <dbReference type="ChEBI" id="CHEBI:29105"/>
    </ligand>
</feature>
<dbReference type="PROSITE" id="PS00028">
    <property type="entry name" value="ZINC_FINGER_C2H2_1"/>
    <property type="match status" value="4"/>
</dbReference>
<feature type="domain" description="C2H2-type" evidence="10">
    <location>
        <begin position="227"/>
        <end position="254"/>
    </location>
</feature>
<dbReference type="PhylomeDB" id="B3P4I5"/>
<keyword evidence="6" id="KW-0539">Nucleus</keyword>
<evidence type="ECO:0000259" key="10">
    <source>
        <dbReference type="PROSITE" id="PS50157"/>
    </source>
</evidence>
<evidence type="ECO:0000256" key="4">
    <source>
        <dbReference type="ARBA" id="ARBA00022771"/>
    </source>
</evidence>
<organism evidence="12 13">
    <name type="scientific">Drosophila erecta</name>
    <name type="common">Fruit fly</name>
    <dbReference type="NCBI Taxonomy" id="7220"/>
    <lineage>
        <taxon>Eukaryota</taxon>
        <taxon>Metazoa</taxon>
        <taxon>Ecdysozoa</taxon>
        <taxon>Arthropoda</taxon>
        <taxon>Hexapoda</taxon>
        <taxon>Insecta</taxon>
        <taxon>Pterygota</taxon>
        <taxon>Neoptera</taxon>
        <taxon>Endopterygota</taxon>
        <taxon>Diptera</taxon>
        <taxon>Brachycera</taxon>
        <taxon>Muscomorpha</taxon>
        <taxon>Ephydroidea</taxon>
        <taxon>Drosophilidae</taxon>
        <taxon>Drosophila</taxon>
        <taxon>Sophophora</taxon>
    </lineage>
</organism>
<dbReference type="Gene3D" id="3.40.1800.20">
    <property type="match status" value="1"/>
</dbReference>
<dbReference type="PANTHER" id="PTHR24394">
    <property type="entry name" value="ZINC FINGER PROTEIN"/>
    <property type="match status" value="1"/>
</dbReference>
<reference evidence="12 13" key="1">
    <citation type="journal article" date="2007" name="Nature">
        <title>Evolution of genes and genomes on the Drosophila phylogeny.</title>
        <authorList>
            <consortium name="Drosophila 12 Genomes Consortium"/>
            <person name="Clark A.G."/>
            <person name="Eisen M.B."/>
            <person name="Smith D.R."/>
            <person name="Bergman C.M."/>
            <person name="Oliver B."/>
            <person name="Markow T.A."/>
            <person name="Kaufman T.C."/>
            <person name="Kellis M."/>
            <person name="Gelbart W."/>
            <person name="Iyer V.N."/>
            <person name="Pollard D.A."/>
            <person name="Sackton T.B."/>
            <person name="Larracuente A.M."/>
            <person name="Singh N.D."/>
            <person name="Abad J.P."/>
            <person name="Abt D.N."/>
            <person name="Adryan B."/>
            <person name="Aguade M."/>
            <person name="Akashi H."/>
            <person name="Anderson W.W."/>
            <person name="Aquadro C.F."/>
            <person name="Ardell D.H."/>
            <person name="Arguello R."/>
            <person name="Artieri C.G."/>
            <person name="Barbash D.A."/>
            <person name="Barker D."/>
            <person name="Barsanti P."/>
            <person name="Batterham P."/>
            <person name="Batzoglou S."/>
            <person name="Begun D."/>
            <person name="Bhutkar A."/>
            <person name="Blanco E."/>
            <person name="Bosak S.A."/>
            <person name="Bradley R.K."/>
            <person name="Brand A.D."/>
            <person name="Brent M.R."/>
            <person name="Brooks A.N."/>
            <person name="Brown R.H."/>
            <person name="Butlin R.K."/>
            <person name="Caggese C."/>
            <person name="Calvi B.R."/>
            <person name="Bernardo de Carvalho A."/>
            <person name="Caspi A."/>
            <person name="Castrezana S."/>
            <person name="Celniker S.E."/>
            <person name="Chang J.L."/>
            <person name="Chapple C."/>
            <person name="Chatterji S."/>
            <person name="Chinwalla A."/>
            <person name="Civetta A."/>
            <person name="Clifton S.W."/>
            <person name="Comeron J.M."/>
            <person name="Costello J.C."/>
            <person name="Coyne J.A."/>
            <person name="Daub J."/>
            <person name="David R.G."/>
            <person name="Delcher A.L."/>
            <person name="Delehaunty K."/>
            <person name="Do C.B."/>
            <person name="Ebling H."/>
            <person name="Edwards K."/>
            <person name="Eickbush T."/>
            <person name="Evans J.D."/>
            <person name="Filipski A."/>
            <person name="Findeiss S."/>
            <person name="Freyhult E."/>
            <person name="Fulton L."/>
            <person name="Fulton R."/>
            <person name="Garcia A.C."/>
            <person name="Gardiner A."/>
            <person name="Garfield D.A."/>
            <person name="Garvin B.E."/>
            <person name="Gibson G."/>
            <person name="Gilbert D."/>
            <person name="Gnerre S."/>
            <person name="Godfrey J."/>
            <person name="Good R."/>
            <person name="Gotea V."/>
            <person name="Gravely B."/>
            <person name="Greenberg A.J."/>
            <person name="Griffiths-Jones S."/>
            <person name="Gross S."/>
            <person name="Guigo R."/>
            <person name="Gustafson E.A."/>
            <person name="Haerty W."/>
            <person name="Hahn M.W."/>
            <person name="Halligan D.L."/>
            <person name="Halpern A.L."/>
            <person name="Halter G.M."/>
            <person name="Han M.V."/>
            <person name="Heger A."/>
            <person name="Hillier L."/>
            <person name="Hinrichs A.S."/>
            <person name="Holmes I."/>
            <person name="Hoskins R.A."/>
            <person name="Hubisz M.J."/>
            <person name="Hultmark D."/>
            <person name="Huntley M.A."/>
            <person name="Jaffe D.B."/>
            <person name="Jagadeeshan S."/>
            <person name="Jeck W.R."/>
            <person name="Johnson J."/>
            <person name="Jones C.D."/>
            <person name="Jordan W.C."/>
            <person name="Karpen G.H."/>
            <person name="Kataoka E."/>
            <person name="Keightley P.D."/>
            <person name="Kheradpour P."/>
            <person name="Kirkness E.F."/>
            <person name="Koerich L.B."/>
            <person name="Kristiansen K."/>
            <person name="Kudrna D."/>
            <person name="Kulathinal R.J."/>
            <person name="Kumar S."/>
            <person name="Kwok R."/>
            <person name="Lander E."/>
            <person name="Langley C.H."/>
            <person name="Lapoint R."/>
            <person name="Lazzaro B.P."/>
            <person name="Lee S.J."/>
            <person name="Levesque L."/>
            <person name="Li R."/>
            <person name="Lin C.F."/>
            <person name="Lin M.F."/>
            <person name="Lindblad-Toh K."/>
            <person name="Llopart A."/>
            <person name="Long M."/>
            <person name="Low L."/>
            <person name="Lozovsky E."/>
            <person name="Lu J."/>
            <person name="Luo M."/>
            <person name="Machado C.A."/>
            <person name="Makalowski W."/>
            <person name="Marzo M."/>
            <person name="Matsuda M."/>
            <person name="Matzkin L."/>
            <person name="McAllister B."/>
            <person name="McBride C.S."/>
            <person name="McKernan B."/>
            <person name="McKernan K."/>
            <person name="Mendez-Lago M."/>
            <person name="Minx P."/>
            <person name="Mollenhauer M.U."/>
            <person name="Montooth K."/>
            <person name="Mount S.M."/>
            <person name="Mu X."/>
            <person name="Myers E."/>
            <person name="Negre B."/>
            <person name="Newfeld S."/>
            <person name="Nielsen R."/>
            <person name="Noor M.A."/>
            <person name="O'Grady P."/>
            <person name="Pachter L."/>
            <person name="Papaceit M."/>
            <person name="Parisi M.J."/>
            <person name="Parisi M."/>
            <person name="Parts L."/>
            <person name="Pedersen J.S."/>
            <person name="Pesole G."/>
            <person name="Phillippy A.M."/>
            <person name="Ponting C.P."/>
            <person name="Pop M."/>
            <person name="Porcelli D."/>
            <person name="Powell J.R."/>
            <person name="Prohaska S."/>
            <person name="Pruitt K."/>
            <person name="Puig M."/>
            <person name="Quesneville H."/>
            <person name="Ram K.R."/>
            <person name="Rand D."/>
            <person name="Rasmussen M.D."/>
            <person name="Reed L.K."/>
            <person name="Reenan R."/>
            <person name="Reily A."/>
            <person name="Remington K.A."/>
            <person name="Rieger T.T."/>
            <person name="Ritchie M.G."/>
            <person name="Robin C."/>
            <person name="Rogers Y.H."/>
            <person name="Rohde C."/>
            <person name="Rozas J."/>
            <person name="Rubenfield M.J."/>
            <person name="Ruiz A."/>
            <person name="Russo S."/>
            <person name="Salzberg S.L."/>
            <person name="Sanchez-Gracia A."/>
            <person name="Saranga D.J."/>
            <person name="Sato H."/>
            <person name="Schaeffer S.W."/>
            <person name="Schatz M.C."/>
            <person name="Schlenke T."/>
            <person name="Schwartz R."/>
            <person name="Segarra C."/>
            <person name="Singh R.S."/>
            <person name="Sirot L."/>
            <person name="Sirota M."/>
            <person name="Sisneros N.B."/>
            <person name="Smith C.D."/>
            <person name="Smith T.F."/>
            <person name="Spieth J."/>
            <person name="Stage D.E."/>
            <person name="Stark A."/>
            <person name="Stephan W."/>
            <person name="Strausberg R.L."/>
            <person name="Strempel S."/>
            <person name="Sturgill D."/>
            <person name="Sutton G."/>
            <person name="Sutton G.G."/>
            <person name="Tao W."/>
            <person name="Teichmann S."/>
            <person name="Tobari Y.N."/>
            <person name="Tomimura Y."/>
            <person name="Tsolas J.M."/>
            <person name="Valente V.L."/>
            <person name="Venter E."/>
            <person name="Venter J.C."/>
            <person name="Vicario S."/>
            <person name="Vieira F.G."/>
            <person name="Vilella A.J."/>
            <person name="Villasante A."/>
            <person name="Walenz B."/>
            <person name="Wang J."/>
            <person name="Wasserman M."/>
            <person name="Watts T."/>
            <person name="Wilson D."/>
            <person name="Wilson R.K."/>
            <person name="Wing R.A."/>
            <person name="Wolfner M.F."/>
            <person name="Wong A."/>
            <person name="Wong G.K."/>
            <person name="Wu C.I."/>
            <person name="Wu G."/>
            <person name="Yamamoto D."/>
            <person name="Yang H.P."/>
            <person name="Yang S.P."/>
            <person name="Yorke J.A."/>
            <person name="Yoshida K."/>
            <person name="Zdobnov E."/>
            <person name="Zhang P."/>
            <person name="Zhang Y."/>
            <person name="Zimin A.V."/>
            <person name="Baldwin J."/>
            <person name="Abdouelleil A."/>
            <person name="Abdulkadir J."/>
            <person name="Abebe A."/>
            <person name="Abera B."/>
            <person name="Abreu J."/>
            <person name="Acer S.C."/>
            <person name="Aftuck L."/>
            <person name="Alexander A."/>
            <person name="An P."/>
            <person name="Anderson E."/>
            <person name="Anderson S."/>
            <person name="Arachi H."/>
            <person name="Azer M."/>
            <person name="Bachantsang P."/>
            <person name="Barry A."/>
            <person name="Bayul T."/>
            <person name="Berlin A."/>
            <person name="Bessette D."/>
            <person name="Bloom T."/>
            <person name="Blye J."/>
            <person name="Boguslavskiy L."/>
            <person name="Bonnet C."/>
            <person name="Boukhgalter B."/>
            <person name="Bourzgui I."/>
            <person name="Brown A."/>
            <person name="Cahill P."/>
            <person name="Channer S."/>
            <person name="Cheshatsang Y."/>
            <person name="Chuda L."/>
            <person name="Citroen M."/>
            <person name="Collymore A."/>
            <person name="Cooke P."/>
            <person name="Costello M."/>
            <person name="D'Aco K."/>
            <person name="Daza R."/>
            <person name="De Haan G."/>
            <person name="DeGray S."/>
            <person name="DeMaso C."/>
            <person name="Dhargay N."/>
            <person name="Dooley K."/>
            <person name="Dooley E."/>
            <person name="Doricent M."/>
            <person name="Dorje P."/>
            <person name="Dorjee K."/>
            <person name="Dupes A."/>
            <person name="Elong R."/>
            <person name="Falk J."/>
            <person name="Farina A."/>
            <person name="Faro S."/>
            <person name="Ferguson D."/>
            <person name="Fisher S."/>
            <person name="Foley C.D."/>
            <person name="Franke A."/>
            <person name="Friedrich D."/>
            <person name="Gadbois L."/>
            <person name="Gearin G."/>
            <person name="Gearin C.R."/>
            <person name="Giannoukos G."/>
            <person name="Goode T."/>
            <person name="Graham J."/>
            <person name="Grandbois E."/>
            <person name="Grewal S."/>
            <person name="Gyaltsen K."/>
            <person name="Hafez N."/>
            <person name="Hagos B."/>
            <person name="Hall J."/>
            <person name="Henson C."/>
            <person name="Hollinger A."/>
            <person name="Honan T."/>
            <person name="Huard M.D."/>
            <person name="Hughes L."/>
            <person name="Hurhula B."/>
            <person name="Husby M.E."/>
            <person name="Kamat A."/>
            <person name="Kanga B."/>
            <person name="Kashin S."/>
            <person name="Khazanovich D."/>
            <person name="Kisner P."/>
            <person name="Lance K."/>
            <person name="Lara M."/>
            <person name="Lee W."/>
            <person name="Lennon N."/>
            <person name="Letendre F."/>
            <person name="LeVine R."/>
            <person name="Lipovsky A."/>
            <person name="Liu X."/>
            <person name="Liu J."/>
            <person name="Liu S."/>
            <person name="Lokyitsang T."/>
            <person name="Lokyitsang Y."/>
            <person name="Lubonja R."/>
            <person name="Lui A."/>
            <person name="MacDonald P."/>
            <person name="Magnisalis V."/>
            <person name="Maru K."/>
            <person name="Matthews C."/>
            <person name="McCusker W."/>
            <person name="McDonough S."/>
            <person name="Mehta T."/>
            <person name="Meldrim J."/>
            <person name="Meneus L."/>
            <person name="Mihai O."/>
            <person name="Mihalev A."/>
            <person name="Mihova T."/>
            <person name="Mittelman R."/>
            <person name="Mlenga V."/>
            <person name="Montmayeur A."/>
            <person name="Mulrain L."/>
            <person name="Navidi A."/>
            <person name="Naylor J."/>
            <person name="Negash T."/>
            <person name="Nguyen T."/>
            <person name="Nguyen N."/>
            <person name="Nicol R."/>
            <person name="Norbu C."/>
            <person name="Norbu N."/>
            <person name="Novod N."/>
            <person name="O'Neill B."/>
            <person name="Osman S."/>
            <person name="Markiewicz E."/>
            <person name="Oyono O.L."/>
            <person name="Patti C."/>
            <person name="Phunkhang P."/>
            <person name="Pierre F."/>
            <person name="Priest M."/>
            <person name="Raghuraman S."/>
            <person name="Rege F."/>
            <person name="Reyes R."/>
            <person name="Rise C."/>
            <person name="Rogov P."/>
            <person name="Ross K."/>
            <person name="Ryan E."/>
            <person name="Settipalli S."/>
            <person name="Shea T."/>
            <person name="Sherpa N."/>
            <person name="Shi L."/>
            <person name="Shih D."/>
            <person name="Sparrow T."/>
            <person name="Spaulding J."/>
            <person name="Stalker J."/>
            <person name="Stange-Thomann N."/>
            <person name="Stavropoulos S."/>
            <person name="Stone C."/>
            <person name="Strader C."/>
            <person name="Tesfaye S."/>
            <person name="Thomson T."/>
            <person name="Thoulutsang Y."/>
            <person name="Thoulutsang D."/>
            <person name="Topham K."/>
            <person name="Topping I."/>
            <person name="Tsamla T."/>
            <person name="Vassiliev H."/>
            <person name="Vo A."/>
            <person name="Wangchuk T."/>
            <person name="Wangdi T."/>
            <person name="Weiand M."/>
            <person name="Wilkinson J."/>
            <person name="Wilson A."/>
            <person name="Yadav S."/>
            <person name="Young G."/>
            <person name="Yu Q."/>
            <person name="Zembek L."/>
            <person name="Zhong D."/>
            <person name="Zimmer A."/>
            <person name="Zwirko Z."/>
            <person name="Jaffe D.B."/>
            <person name="Alvarez P."/>
            <person name="Brockman W."/>
            <person name="Butler J."/>
            <person name="Chin C."/>
            <person name="Gnerre S."/>
            <person name="Grabherr M."/>
            <person name="Kleber M."/>
            <person name="Mauceli E."/>
            <person name="MacCallum I."/>
        </authorList>
    </citation>
    <scope>NUCLEOTIDE SEQUENCE [LARGE SCALE GENOMIC DNA]</scope>
    <source>
        <strain evidence="12 13">TSC#14021-0224.01</strain>
    </source>
</reference>
<dbReference type="FunFam" id="3.30.160.60:FF:002534">
    <property type="entry name" value="Uncharacterized protein, isoform B"/>
    <property type="match status" value="1"/>
</dbReference>
<evidence type="ECO:0000256" key="2">
    <source>
        <dbReference type="ARBA" id="ARBA00022723"/>
    </source>
</evidence>
<gene>
    <name evidence="12" type="primary">Dere\GG17210</name>
    <name evidence="12" type="ORF">Dere_GG17210</name>
</gene>
<accession>B3P4I5</accession>
<dbReference type="FunFam" id="3.30.160.60:FF:000110">
    <property type="entry name" value="Zinc finger protein-like"/>
    <property type="match status" value="1"/>
</dbReference>
<dbReference type="InterPro" id="IPR036236">
    <property type="entry name" value="Znf_C2H2_sf"/>
</dbReference>
<dbReference type="EMBL" id="CH954181">
    <property type="protein sequence ID" value="EDV49500.1"/>
    <property type="molecule type" value="Genomic_DNA"/>
</dbReference>
<dbReference type="GO" id="GO:0003677">
    <property type="term" value="F:DNA binding"/>
    <property type="evidence" value="ECO:0007669"/>
    <property type="project" value="UniProtKB-ARBA"/>
</dbReference>
<keyword evidence="4 7" id="KW-0863">Zinc-finger</keyword>
<evidence type="ECO:0000256" key="1">
    <source>
        <dbReference type="ARBA" id="ARBA00004123"/>
    </source>
</evidence>
<dbReference type="GO" id="GO:0005634">
    <property type="term" value="C:nucleus"/>
    <property type="evidence" value="ECO:0007669"/>
    <property type="project" value="UniProtKB-SubCell"/>
</dbReference>
<evidence type="ECO:0000256" key="8">
    <source>
        <dbReference type="PROSITE-ProRule" id="PRU01263"/>
    </source>
</evidence>
<feature type="region of interest" description="Disordered" evidence="9">
    <location>
        <begin position="178"/>
        <end position="205"/>
    </location>
</feature>
<dbReference type="SUPFAM" id="SSF57667">
    <property type="entry name" value="beta-beta-alpha zinc fingers"/>
    <property type="match status" value="3"/>
</dbReference>
<evidence type="ECO:0000259" key="11">
    <source>
        <dbReference type="PROSITE" id="PS51915"/>
    </source>
</evidence>
<dbReference type="PANTHER" id="PTHR24394:SF29">
    <property type="entry name" value="MYONEURIN"/>
    <property type="match status" value="1"/>
</dbReference>
<keyword evidence="5 8" id="KW-0862">Zinc</keyword>
<evidence type="ECO:0000313" key="13">
    <source>
        <dbReference type="Proteomes" id="UP000008711"/>
    </source>
</evidence>
<proteinExistence type="predicted"/>
<feature type="domain" description="C2H2-type" evidence="10">
    <location>
        <begin position="283"/>
        <end position="310"/>
    </location>
</feature>
<dbReference type="Pfam" id="PF07776">
    <property type="entry name" value="zf-AD"/>
    <property type="match status" value="1"/>
</dbReference>
<dbReference type="Gene3D" id="3.30.160.60">
    <property type="entry name" value="Classic Zinc Finger"/>
    <property type="match status" value="4"/>
</dbReference>
<dbReference type="InterPro" id="IPR012934">
    <property type="entry name" value="Znf_AD"/>
</dbReference>
<feature type="domain" description="C2H2-type" evidence="10">
    <location>
        <begin position="339"/>
        <end position="362"/>
    </location>
</feature>
<evidence type="ECO:0000256" key="7">
    <source>
        <dbReference type="PROSITE-ProRule" id="PRU00042"/>
    </source>
</evidence>
<feature type="domain" description="ZAD" evidence="11">
    <location>
        <begin position="8"/>
        <end position="80"/>
    </location>
</feature>
<feature type="binding site" evidence="8">
    <location>
        <position position="13"/>
    </location>
    <ligand>
        <name>Zn(2+)</name>
        <dbReference type="ChEBI" id="CHEBI:29105"/>
    </ligand>
</feature>
<evidence type="ECO:0000256" key="5">
    <source>
        <dbReference type="ARBA" id="ARBA00022833"/>
    </source>
</evidence>
<dbReference type="OrthoDB" id="6077919at2759"/>